<dbReference type="EMBL" id="JAGUCO010000004">
    <property type="protein sequence ID" value="MBS2098349.1"/>
    <property type="molecule type" value="Genomic_DNA"/>
</dbReference>
<feature type="signal peptide" evidence="1">
    <location>
        <begin position="1"/>
        <end position="23"/>
    </location>
</feature>
<dbReference type="InterPro" id="IPR036938">
    <property type="entry name" value="PAP2/HPO_sf"/>
</dbReference>
<evidence type="ECO:0000256" key="1">
    <source>
        <dbReference type="SAM" id="SignalP"/>
    </source>
</evidence>
<proteinExistence type="predicted"/>
<organism evidence="3 4">
    <name type="scientific">Carboxylicivirga linearis</name>
    <dbReference type="NCBI Taxonomy" id="1628157"/>
    <lineage>
        <taxon>Bacteria</taxon>
        <taxon>Pseudomonadati</taxon>
        <taxon>Bacteroidota</taxon>
        <taxon>Bacteroidia</taxon>
        <taxon>Marinilabiliales</taxon>
        <taxon>Marinilabiliaceae</taxon>
        <taxon>Carboxylicivirga</taxon>
    </lineage>
</organism>
<feature type="chain" id="PRO_5046189301" evidence="1">
    <location>
        <begin position="24"/>
        <end position="254"/>
    </location>
</feature>
<dbReference type="SMART" id="SM00014">
    <property type="entry name" value="acidPPc"/>
    <property type="match status" value="1"/>
</dbReference>
<evidence type="ECO:0000259" key="2">
    <source>
        <dbReference type="SMART" id="SM00014"/>
    </source>
</evidence>
<sequence length="254" mass="28343">MINLKFTSFLLLLSIYIFNDSTAQTQVDTLSTNQSLPFKIQSLIIPVSLISYGVIGNDNGALKFVNDHIKEEVGEHIDDKFTIDDISQHLPYLSVYALNALGIKGKHNFRDRTVILATSYLFMASMVNTLKYTTKIERPDGSSRNSFPSGHTATAFMGAEFLWQEYKEVSPWYGLTGYAIAAGTGAFRMANNRHWLTDVAAGAGIGMLSTKAAYWIHPWLSRKLFGTKNRNRKTSAILPYYNGHQVGFAVSLKL</sequence>
<dbReference type="InterPro" id="IPR000326">
    <property type="entry name" value="PAP2/HPO"/>
</dbReference>
<dbReference type="Pfam" id="PF01569">
    <property type="entry name" value="PAP2"/>
    <property type="match status" value="1"/>
</dbReference>
<dbReference type="PANTHER" id="PTHR14969">
    <property type="entry name" value="SPHINGOSINE-1-PHOSPHATE PHOSPHOHYDROLASE"/>
    <property type="match status" value="1"/>
</dbReference>
<accession>A0ABS5JV46</accession>
<dbReference type="PANTHER" id="PTHR14969:SF13">
    <property type="entry name" value="AT30094P"/>
    <property type="match status" value="1"/>
</dbReference>
<comment type="caution">
    <text evidence="3">The sequence shown here is derived from an EMBL/GenBank/DDBJ whole genome shotgun (WGS) entry which is preliminary data.</text>
</comment>
<keyword evidence="4" id="KW-1185">Reference proteome</keyword>
<name>A0ABS5JV46_9BACT</name>
<gene>
    <name evidence="3" type="ORF">KEM10_08660</name>
</gene>
<evidence type="ECO:0000313" key="4">
    <source>
        <dbReference type="Proteomes" id="UP000708576"/>
    </source>
</evidence>
<dbReference type="CDD" id="cd03394">
    <property type="entry name" value="PAP2_like_5"/>
    <property type="match status" value="1"/>
</dbReference>
<dbReference type="Proteomes" id="UP000708576">
    <property type="component" value="Unassembled WGS sequence"/>
</dbReference>
<dbReference type="Gene3D" id="1.20.144.10">
    <property type="entry name" value="Phosphatidic acid phosphatase type 2/haloperoxidase"/>
    <property type="match status" value="1"/>
</dbReference>
<feature type="domain" description="Phosphatidic acid phosphatase type 2/haloperoxidase" evidence="2">
    <location>
        <begin position="114"/>
        <end position="214"/>
    </location>
</feature>
<keyword evidence="1" id="KW-0732">Signal</keyword>
<evidence type="ECO:0000313" key="3">
    <source>
        <dbReference type="EMBL" id="MBS2098349.1"/>
    </source>
</evidence>
<protein>
    <submittedName>
        <fullName evidence="3">Phosphatase PAP2 family protein</fullName>
    </submittedName>
</protein>
<dbReference type="RefSeq" id="WP_212215592.1">
    <property type="nucleotide sequence ID" value="NZ_JAGUCO010000004.1"/>
</dbReference>
<reference evidence="3 4" key="1">
    <citation type="journal article" date="2015" name="Int. J. Syst. Evol. Microbiol.">
        <title>Carboxylicivirga linearis sp. nov., isolated from a sea cucumber culture pond.</title>
        <authorList>
            <person name="Wang F.Q."/>
            <person name="Zhou Y.X."/>
            <person name="Lin X.Z."/>
            <person name="Chen G.J."/>
            <person name="Du Z.J."/>
        </authorList>
    </citation>
    <scope>NUCLEOTIDE SEQUENCE [LARGE SCALE GENOMIC DNA]</scope>
    <source>
        <strain evidence="3 4">FB218</strain>
    </source>
</reference>
<dbReference type="SUPFAM" id="SSF48317">
    <property type="entry name" value="Acid phosphatase/Vanadium-dependent haloperoxidase"/>
    <property type="match status" value="1"/>
</dbReference>